<feature type="compositionally biased region" description="Low complexity" evidence="1">
    <location>
        <begin position="29"/>
        <end position="42"/>
    </location>
</feature>
<accession>A0A9R1X4L5</accession>
<protein>
    <submittedName>
        <fullName evidence="2">Uncharacterized protein</fullName>
    </submittedName>
</protein>
<comment type="caution">
    <text evidence="2">The sequence shown here is derived from an EMBL/GenBank/DDBJ whole genome shotgun (WGS) entry which is preliminary data.</text>
</comment>
<name>A0A9R1X4L5_LACSA</name>
<gene>
    <name evidence="2" type="ORF">LSAT_V11C700371650</name>
</gene>
<organism evidence="2 3">
    <name type="scientific">Lactuca sativa</name>
    <name type="common">Garden lettuce</name>
    <dbReference type="NCBI Taxonomy" id="4236"/>
    <lineage>
        <taxon>Eukaryota</taxon>
        <taxon>Viridiplantae</taxon>
        <taxon>Streptophyta</taxon>
        <taxon>Embryophyta</taxon>
        <taxon>Tracheophyta</taxon>
        <taxon>Spermatophyta</taxon>
        <taxon>Magnoliopsida</taxon>
        <taxon>eudicotyledons</taxon>
        <taxon>Gunneridae</taxon>
        <taxon>Pentapetalae</taxon>
        <taxon>asterids</taxon>
        <taxon>campanulids</taxon>
        <taxon>Asterales</taxon>
        <taxon>Asteraceae</taxon>
        <taxon>Cichorioideae</taxon>
        <taxon>Cichorieae</taxon>
        <taxon>Lactucinae</taxon>
        <taxon>Lactuca</taxon>
    </lineage>
</organism>
<proteinExistence type="predicted"/>
<feature type="compositionally biased region" description="Basic and acidic residues" evidence="1">
    <location>
        <begin position="57"/>
        <end position="71"/>
    </location>
</feature>
<feature type="region of interest" description="Disordered" evidence="1">
    <location>
        <begin position="1"/>
        <end position="43"/>
    </location>
</feature>
<sequence>MEGMQINTRKEKVRKQRGIEGNTDHPLWSSRPPSSSTSISPPQLFLNLKGWSLPRDLQERRREEERRRDLIGRPPPSSPTRTATTTRQWDSVHEREYTLSDFADYLKQVLEDVASVREEVKQLKVMIQILILLSKTFPGCLIYGVCHAITPSSSLRYRKYLKPKLKTVSTKLSEFPTLPHIMHSHVLNILGHAR</sequence>
<dbReference type="EMBL" id="NBSK02000007">
    <property type="protein sequence ID" value="KAJ0195827.1"/>
    <property type="molecule type" value="Genomic_DNA"/>
</dbReference>
<dbReference type="AlphaFoldDB" id="A0A9R1X4L5"/>
<evidence type="ECO:0000313" key="2">
    <source>
        <dbReference type="EMBL" id="KAJ0195827.1"/>
    </source>
</evidence>
<evidence type="ECO:0000256" key="1">
    <source>
        <dbReference type="SAM" id="MobiDB-lite"/>
    </source>
</evidence>
<evidence type="ECO:0000313" key="3">
    <source>
        <dbReference type="Proteomes" id="UP000235145"/>
    </source>
</evidence>
<feature type="region of interest" description="Disordered" evidence="1">
    <location>
        <begin position="57"/>
        <end position="88"/>
    </location>
</feature>
<dbReference type="Proteomes" id="UP000235145">
    <property type="component" value="Unassembled WGS sequence"/>
</dbReference>
<reference evidence="2 3" key="1">
    <citation type="journal article" date="2017" name="Nat. Commun.">
        <title>Genome assembly with in vitro proximity ligation data and whole-genome triplication in lettuce.</title>
        <authorList>
            <person name="Reyes-Chin-Wo S."/>
            <person name="Wang Z."/>
            <person name="Yang X."/>
            <person name="Kozik A."/>
            <person name="Arikit S."/>
            <person name="Song C."/>
            <person name="Xia L."/>
            <person name="Froenicke L."/>
            <person name="Lavelle D.O."/>
            <person name="Truco M.J."/>
            <person name="Xia R."/>
            <person name="Zhu S."/>
            <person name="Xu C."/>
            <person name="Xu H."/>
            <person name="Xu X."/>
            <person name="Cox K."/>
            <person name="Korf I."/>
            <person name="Meyers B.C."/>
            <person name="Michelmore R.W."/>
        </authorList>
    </citation>
    <scope>NUCLEOTIDE SEQUENCE [LARGE SCALE GENOMIC DNA]</scope>
    <source>
        <strain evidence="3">cv. Salinas</strain>
        <tissue evidence="2">Seedlings</tissue>
    </source>
</reference>
<keyword evidence="3" id="KW-1185">Reference proteome</keyword>